<dbReference type="PANTHER" id="PTHR31528:SF15">
    <property type="entry name" value="RIBOFLAVIN-BINDING PROTEIN RIBY"/>
    <property type="match status" value="1"/>
</dbReference>
<dbReference type="AlphaFoldDB" id="A0A1E8FJB5"/>
<dbReference type="InterPro" id="IPR015168">
    <property type="entry name" value="SsuA/THI5"/>
</dbReference>
<dbReference type="InterPro" id="IPR027939">
    <property type="entry name" value="NMT1/THI5"/>
</dbReference>
<name>A0A1E8FJB5_9ALTE</name>
<protein>
    <recommendedName>
        <fullName evidence="1">SsuA/THI5-like domain-containing protein</fullName>
    </recommendedName>
</protein>
<gene>
    <name evidence="2" type="ORF">BFC17_10135</name>
</gene>
<dbReference type="EMBL" id="MJIC01000004">
    <property type="protein sequence ID" value="OFI36027.1"/>
    <property type="molecule type" value="Genomic_DNA"/>
</dbReference>
<dbReference type="STRING" id="1856405.BFC17_10135"/>
<evidence type="ECO:0000313" key="2">
    <source>
        <dbReference type="EMBL" id="OFI36027.1"/>
    </source>
</evidence>
<dbReference type="OrthoDB" id="286202at2"/>
<dbReference type="Gene3D" id="3.40.190.10">
    <property type="entry name" value="Periplasmic binding protein-like II"/>
    <property type="match status" value="2"/>
</dbReference>
<sequence length="329" mass="35572">MKKGWALFLVGWLWITPSVAKDNVVFQLDWLPGGDKSPVYVGIEQGFFSAQNIEVKVLTGRGSTDSITRVAAGRAHFGFADIGTLMAAKAQSPVPVVAIHPYFTEAPHAFYVLSDSPVTRISDLKGKKVATSAFTSSNAFLPLVLAQHQMQEKDLTLIKANVGALGPMMLSGNVDAIIAWVTNLGLYKQQAMSAGKTLRILPWSESGLSLYSSSVIASERLLASNPDLVKRFAKAMHQAIEFAYHQAEQAGKDIHQQVPEVDAVIAKEQIEATYPLVFNAITERDGFGVFTKAYLATTWKYVAKANNLTEDSLDAESAVASFAFAGAAE</sequence>
<dbReference type="Proteomes" id="UP000176037">
    <property type="component" value="Unassembled WGS sequence"/>
</dbReference>
<dbReference type="GO" id="GO:0009228">
    <property type="term" value="P:thiamine biosynthetic process"/>
    <property type="evidence" value="ECO:0007669"/>
    <property type="project" value="InterPro"/>
</dbReference>
<dbReference type="RefSeq" id="WP_070174870.1">
    <property type="nucleotide sequence ID" value="NZ_BMJR01000004.1"/>
</dbReference>
<dbReference type="PANTHER" id="PTHR31528">
    <property type="entry name" value="4-AMINO-5-HYDROXYMETHYL-2-METHYLPYRIMIDINE PHOSPHATE SYNTHASE THI11-RELATED"/>
    <property type="match status" value="1"/>
</dbReference>
<dbReference type="Pfam" id="PF09084">
    <property type="entry name" value="NMT1"/>
    <property type="match status" value="1"/>
</dbReference>
<feature type="domain" description="SsuA/THI5-like" evidence="1">
    <location>
        <begin position="37"/>
        <end position="250"/>
    </location>
</feature>
<reference evidence="2 3" key="1">
    <citation type="submission" date="2016-09" db="EMBL/GenBank/DDBJ databases">
        <title>Alteromonas lipolytica, a new species isolated from sea water.</title>
        <authorList>
            <person name="Wu Y.-H."/>
            <person name="Cheng H."/>
            <person name="Xu X.-W."/>
        </authorList>
    </citation>
    <scope>NUCLEOTIDE SEQUENCE [LARGE SCALE GENOMIC DNA]</scope>
    <source>
        <strain evidence="2 3">JW12</strain>
    </source>
</reference>
<organism evidence="2 3">
    <name type="scientific">Alteromonas lipolytica</name>
    <dbReference type="NCBI Taxonomy" id="1856405"/>
    <lineage>
        <taxon>Bacteria</taxon>
        <taxon>Pseudomonadati</taxon>
        <taxon>Pseudomonadota</taxon>
        <taxon>Gammaproteobacteria</taxon>
        <taxon>Alteromonadales</taxon>
        <taxon>Alteromonadaceae</taxon>
        <taxon>Alteromonas/Salinimonas group</taxon>
        <taxon>Alteromonas</taxon>
    </lineage>
</organism>
<keyword evidence="3" id="KW-1185">Reference proteome</keyword>
<evidence type="ECO:0000313" key="3">
    <source>
        <dbReference type="Proteomes" id="UP000176037"/>
    </source>
</evidence>
<proteinExistence type="predicted"/>
<dbReference type="SUPFAM" id="SSF53850">
    <property type="entry name" value="Periplasmic binding protein-like II"/>
    <property type="match status" value="1"/>
</dbReference>
<accession>A0A1E8FJB5</accession>
<comment type="caution">
    <text evidence="2">The sequence shown here is derived from an EMBL/GenBank/DDBJ whole genome shotgun (WGS) entry which is preliminary data.</text>
</comment>
<evidence type="ECO:0000259" key="1">
    <source>
        <dbReference type="Pfam" id="PF09084"/>
    </source>
</evidence>